<reference evidence="2 3" key="1">
    <citation type="journal article" date="2019" name="Nat. Ecol. Evol.">
        <title>Megaphylogeny resolves global patterns of mushroom evolution.</title>
        <authorList>
            <person name="Varga T."/>
            <person name="Krizsan K."/>
            <person name="Foldi C."/>
            <person name="Dima B."/>
            <person name="Sanchez-Garcia M."/>
            <person name="Sanchez-Ramirez S."/>
            <person name="Szollosi G.J."/>
            <person name="Szarkandi J.G."/>
            <person name="Papp V."/>
            <person name="Albert L."/>
            <person name="Andreopoulos W."/>
            <person name="Angelini C."/>
            <person name="Antonin V."/>
            <person name="Barry K.W."/>
            <person name="Bougher N.L."/>
            <person name="Buchanan P."/>
            <person name="Buyck B."/>
            <person name="Bense V."/>
            <person name="Catcheside P."/>
            <person name="Chovatia M."/>
            <person name="Cooper J."/>
            <person name="Damon W."/>
            <person name="Desjardin D."/>
            <person name="Finy P."/>
            <person name="Geml J."/>
            <person name="Haridas S."/>
            <person name="Hughes K."/>
            <person name="Justo A."/>
            <person name="Karasinski D."/>
            <person name="Kautmanova I."/>
            <person name="Kiss B."/>
            <person name="Kocsube S."/>
            <person name="Kotiranta H."/>
            <person name="LaButti K.M."/>
            <person name="Lechner B.E."/>
            <person name="Liimatainen K."/>
            <person name="Lipzen A."/>
            <person name="Lukacs Z."/>
            <person name="Mihaltcheva S."/>
            <person name="Morgado L.N."/>
            <person name="Niskanen T."/>
            <person name="Noordeloos M.E."/>
            <person name="Ohm R.A."/>
            <person name="Ortiz-Santana B."/>
            <person name="Ovrebo C."/>
            <person name="Racz N."/>
            <person name="Riley R."/>
            <person name="Savchenko A."/>
            <person name="Shiryaev A."/>
            <person name="Soop K."/>
            <person name="Spirin V."/>
            <person name="Szebenyi C."/>
            <person name="Tomsovsky M."/>
            <person name="Tulloss R.E."/>
            <person name="Uehling J."/>
            <person name="Grigoriev I.V."/>
            <person name="Vagvolgyi C."/>
            <person name="Papp T."/>
            <person name="Martin F.M."/>
            <person name="Miettinen O."/>
            <person name="Hibbett D.S."/>
            <person name="Nagy L.G."/>
        </authorList>
    </citation>
    <scope>NUCLEOTIDE SEQUENCE [LARGE SCALE GENOMIC DNA]</scope>
    <source>
        <strain evidence="2 3">OMC1185</strain>
    </source>
</reference>
<dbReference type="PANTHER" id="PTHR12905">
    <property type="entry name" value="METALLOPHOSPHOESTERASE"/>
    <property type="match status" value="1"/>
</dbReference>
<protein>
    <submittedName>
        <fullName evidence="2">Metallo-dependent phosphatase</fullName>
    </submittedName>
</protein>
<evidence type="ECO:0000259" key="1">
    <source>
        <dbReference type="Pfam" id="PF00149"/>
    </source>
</evidence>
<keyword evidence="3" id="KW-1185">Reference proteome</keyword>
<dbReference type="CDD" id="cd07379">
    <property type="entry name" value="MPP_239FB"/>
    <property type="match status" value="1"/>
</dbReference>
<accession>A0A5C3NEY1</accession>
<evidence type="ECO:0000313" key="3">
    <source>
        <dbReference type="Proteomes" id="UP000305948"/>
    </source>
</evidence>
<dbReference type="GO" id="GO:0016787">
    <property type="term" value="F:hydrolase activity"/>
    <property type="evidence" value="ECO:0007669"/>
    <property type="project" value="InterPro"/>
</dbReference>
<name>A0A5C3NEY1_9AGAM</name>
<dbReference type="EMBL" id="ML213505">
    <property type="protein sequence ID" value="TFK55026.1"/>
    <property type="molecule type" value="Genomic_DNA"/>
</dbReference>
<dbReference type="InterPro" id="IPR029052">
    <property type="entry name" value="Metallo-depent_PP-like"/>
</dbReference>
<dbReference type="SUPFAM" id="SSF56300">
    <property type="entry name" value="Metallo-dependent phosphatases"/>
    <property type="match status" value="1"/>
</dbReference>
<dbReference type="Pfam" id="PF00149">
    <property type="entry name" value="Metallophos"/>
    <property type="match status" value="1"/>
</dbReference>
<dbReference type="Proteomes" id="UP000305948">
    <property type="component" value="Unassembled WGS sequence"/>
</dbReference>
<dbReference type="InterPro" id="IPR051693">
    <property type="entry name" value="UPF0046_metallophosphoest"/>
</dbReference>
<gene>
    <name evidence="2" type="ORF">OE88DRAFT_1595852</name>
</gene>
<evidence type="ECO:0000313" key="2">
    <source>
        <dbReference type="EMBL" id="TFK55026.1"/>
    </source>
</evidence>
<dbReference type="OrthoDB" id="630188at2759"/>
<dbReference type="PANTHER" id="PTHR12905:SF0">
    <property type="entry name" value="CALCINEURIN-LIKE PHOSPHOESTERASE DOMAIN-CONTAINING PROTEIN"/>
    <property type="match status" value="1"/>
</dbReference>
<feature type="non-terminal residue" evidence="2">
    <location>
        <position position="1"/>
    </location>
</feature>
<feature type="domain" description="Calcineurin-like phosphoesterase" evidence="1">
    <location>
        <begin position="26"/>
        <end position="206"/>
    </location>
</feature>
<proteinExistence type="predicted"/>
<dbReference type="InterPro" id="IPR004843">
    <property type="entry name" value="Calcineurin-like_PHP"/>
</dbReference>
<dbReference type="AlphaFoldDB" id="A0A5C3NEY1"/>
<organism evidence="2 3">
    <name type="scientific">Heliocybe sulcata</name>
    <dbReference type="NCBI Taxonomy" id="5364"/>
    <lineage>
        <taxon>Eukaryota</taxon>
        <taxon>Fungi</taxon>
        <taxon>Dikarya</taxon>
        <taxon>Basidiomycota</taxon>
        <taxon>Agaricomycotina</taxon>
        <taxon>Agaricomycetes</taxon>
        <taxon>Gloeophyllales</taxon>
        <taxon>Gloeophyllaceae</taxon>
        <taxon>Heliocybe</taxon>
    </lineage>
</organism>
<dbReference type="Gene3D" id="3.60.21.10">
    <property type="match status" value="1"/>
</dbReference>
<sequence>PPHPGSDWTRFVCISDTHSRRYPVPPGDVLLHSGDLSLYGSFSALHKTIAWLQTLPHPLKIIIAGNHDLCLDPDWTQNTLGYDEDSQKTGSAQALVRDLAVREAGIQYLEHESYQFTSVSGKQWNVYGSPAAPRYSDGAFQYATDQEADEIYSNIPLDTEILLTHTPPYRTLDKTRKGKHAGCRRLAAHMSQLNACRLHVFGHIHEGHG</sequence>
<feature type="non-terminal residue" evidence="2">
    <location>
        <position position="209"/>
    </location>
</feature>